<gene>
    <name evidence="4" type="ORF">HXM94_06345</name>
    <name evidence="5" type="ORF">NM222_07515</name>
    <name evidence="3" type="ORF">NW74_00700</name>
</gene>
<keyword evidence="2" id="KW-0472">Membrane</keyword>
<reference evidence="3 6" key="1">
    <citation type="submission" date="2014-10" db="EMBL/GenBank/DDBJ databases">
        <title>Complete genome sequence of Parvimonas micra KCOM 1535 (= ChDC B708).</title>
        <authorList>
            <person name="Kook J.-K."/>
            <person name="Park S.-N."/>
            <person name="Lim Y.K."/>
            <person name="Roh H."/>
        </authorList>
    </citation>
    <scope>NUCLEOTIDE SEQUENCE [LARGE SCALE GENOMIC DNA]</scope>
    <source>
        <strain evidence="3">KCOM 1535</strain>
        <strain evidence="6">KCOM 1535 / ChDC B708</strain>
    </source>
</reference>
<feature type="region of interest" description="Disordered" evidence="1">
    <location>
        <begin position="32"/>
        <end position="72"/>
    </location>
</feature>
<dbReference type="EMBL" id="CP009761">
    <property type="protein sequence ID" value="AIZ35992.1"/>
    <property type="molecule type" value="Genomic_DNA"/>
</dbReference>
<dbReference type="EMBL" id="JABZRE010000026">
    <property type="protein sequence ID" value="MBF1307379.1"/>
    <property type="molecule type" value="Genomic_DNA"/>
</dbReference>
<dbReference type="Proteomes" id="UP000758611">
    <property type="component" value="Unassembled WGS sequence"/>
</dbReference>
<keyword evidence="6" id="KW-1185">Reference proteome</keyword>
<feature type="compositionally biased region" description="Basic and acidic residues" evidence="1">
    <location>
        <begin position="42"/>
        <end position="72"/>
    </location>
</feature>
<keyword evidence="2" id="KW-1133">Transmembrane helix</keyword>
<dbReference type="RefSeq" id="WP_041953322.1">
    <property type="nucleotide sequence ID" value="NZ_CP009761.1"/>
</dbReference>
<name>A0A0B4RZI1_9FIRM</name>
<evidence type="ECO:0000313" key="3">
    <source>
        <dbReference type="EMBL" id="AIZ35992.1"/>
    </source>
</evidence>
<dbReference type="KEGG" id="pmic:NW74_00700"/>
<evidence type="ECO:0000313" key="4">
    <source>
        <dbReference type="EMBL" id="MBF1307379.1"/>
    </source>
</evidence>
<keyword evidence="2" id="KW-0812">Transmembrane</keyword>
<dbReference type="EMBL" id="CP101412">
    <property type="protein sequence ID" value="WBB30789.1"/>
    <property type="molecule type" value="Genomic_DNA"/>
</dbReference>
<reference evidence="5" key="3">
    <citation type="submission" date="2022-07" db="EMBL/GenBank/DDBJ databases">
        <title>Parvimonas micra travels from the subgingival sulcus of the human oral cavity to the colorectal adenocarcinoma.</title>
        <authorList>
            <person name="Conde-Perez K."/>
            <person name="Buetas E."/>
            <person name="Aja-Macaya P."/>
            <person name="Martin-De Arribas E."/>
            <person name="Iglesias-Corras I."/>
            <person name="Trigo-Tasende N."/>
            <person name="Nasser-Ali M."/>
            <person name="Estevez L.S."/>
            <person name="Rumbo-Feal S."/>
            <person name="Otero-Alen B."/>
            <person name="Noguera J.F."/>
            <person name="Concha A."/>
            <person name="Pardinas-Lopez S."/>
            <person name="Carda-Dieguez M."/>
            <person name="Gomez-Randulfe I."/>
            <person name="Martinez-Lago N."/>
            <person name="Ladra S."/>
            <person name="Aparicio L.A."/>
            <person name="Bou G."/>
            <person name="Mira A."/>
            <person name="Vallejo J.A."/>
            <person name="Poza M."/>
        </authorList>
    </citation>
    <scope>NUCLEOTIDE SEQUENCE</scope>
    <source>
        <strain evidence="5">PM102KC-G-1</strain>
    </source>
</reference>
<dbReference type="Proteomes" id="UP000031386">
    <property type="component" value="Chromosome"/>
</dbReference>
<sequence length="91" mass="10212">MKKKIIALGSVLILVFGIFIFKNFYMNDKNVKNENSGSNSVTEKKSSNNDSKKDSNSKESDSKKSNSDEKLTLENLKSQKKVMVLDFSQNG</sequence>
<proteinExistence type="predicted"/>
<reference evidence="4" key="2">
    <citation type="submission" date="2020-04" db="EMBL/GenBank/DDBJ databases">
        <title>Deep metagenomics examines the oral microbiome during advanced dental caries in children, revealing novel taxa and co-occurrences with host molecules.</title>
        <authorList>
            <person name="Baker J.L."/>
            <person name="Morton J.T."/>
            <person name="Dinis M."/>
            <person name="Alvarez R."/>
            <person name="Tran N.C."/>
            <person name="Knight R."/>
            <person name="Edlund A."/>
        </authorList>
    </citation>
    <scope>NUCLEOTIDE SEQUENCE</scope>
    <source>
        <strain evidence="4">JCVI_23_bin.11</strain>
    </source>
</reference>
<evidence type="ECO:0000256" key="1">
    <source>
        <dbReference type="SAM" id="MobiDB-lite"/>
    </source>
</evidence>
<organism evidence="3 6">
    <name type="scientific">Parvimonas micra</name>
    <dbReference type="NCBI Taxonomy" id="33033"/>
    <lineage>
        <taxon>Bacteria</taxon>
        <taxon>Bacillati</taxon>
        <taxon>Bacillota</taxon>
        <taxon>Tissierellia</taxon>
        <taxon>Tissierellales</taxon>
        <taxon>Peptoniphilaceae</taxon>
        <taxon>Parvimonas</taxon>
    </lineage>
</organism>
<dbReference type="AlphaFoldDB" id="A0A0B4RZI1"/>
<dbReference type="STRING" id="33033.NW74_00700"/>
<protein>
    <submittedName>
        <fullName evidence="3">Uncharacterized protein</fullName>
    </submittedName>
</protein>
<evidence type="ECO:0000313" key="6">
    <source>
        <dbReference type="Proteomes" id="UP000031386"/>
    </source>
</evidence>
<feature type="transmembrane region" description="Helical" evidence="2">
    <location>
        <begin position="6"/>
        <end position="25"/>
    </location>
</feature>
<accession>A0A0B4RZI1</accession>
<evidence type="ECO:0000256" key="2">
    <source>
        <dbReference type="SAM" id="Phobius"/>
    </source>
</evidence>
<dbReference type="Proteomes" id="UP001210690">
    <property type="component" value="Chromosome"/>
</dbReference>
<evidence type="ECO:0000313" key="5">
    <source>
        <dbReference type="EMBL" id="WBB30789.1"/>
    </source>
</evidence>